<evidence type="ECO:0000256" key="2">
    <source>
        <dbReference type="SAM" id="Phobius"/>
    </source>
</evidence>
<dbReference type="Proteomes" id="UP001152646">
    <property type="component" value="Unassembled WGS sequence"/>
</dbReference>
<evidence type="ECO:0000313" key="4">
    <source>
        <dbReference type="Proteomes" id="UP001152646"/>
    </source>
</evidence>
<keyword evidence="2" id="KW-0812">Transmembrane</keyword>
<feature type="region of interest" description="Disordered" evidence="1">
    <location>
        <begin position="218"/>
        <end position="246"/>
    </location>
</feature>
<dbReference type="OrthoDB" id="4453902at2759"/>
<accession>A0A9W4J6Z9</accession>
<organism evidence="3 4">
    <name type="scientific">Penicillium salamii</name>
    <dbReference type="NCBI Taxonomy" id="1612424"/>
    <lineage>
        <taxon>Eukaryota</taxon>
        <taxon>Fungi</taxon>
        <taxon>Dikarya</taxon>
        <taxon>Ascomycota</taxon>
        <taxon>Pezizomycotina</taxon>
        <taxon>Eurotiomycetes</taxon>
        <taxon>Eurotiomycetidae</taxon>
        <taxon>Eurotiales</taxon>
        <taxon>Aspergillaceae</taxon>
        <taxon>Penicillium</taxon>
    </lineage>
</organism>
<evidence type="ECO:0000256" key="1">
    <source>
        <dbReference type="SAM" id="MobiDB-lite"/>
    </source>
</evidence>
<sequence length="378" mass="44078">MSLCACQGFYYPWTLMILPLLPFILFFFFQKTTCDSHQFVLHPIFIMFVPSRSFSEMHARTRPSRHPVLKLLYRRLKDSESFFLSPRNLQDLGIRASQVDITDDGILQFRPCFFRPYPERILQVYPLDTSNLFNDLPVLYYQPDFASMLAEVCLKYPDAEDPLKIARFQYEEHAMLRSPDEWLTHARETESYIRRIHDLSRKGRPELSSLLDLGTLQSSLEPTKHDPPTHEERPGGPSWQMKQLLDNSHENPPLPHAIMATIAHVPANFEPQSLTLHELRAIVNMLIIRTSHRPFRNYSVHPLLLLSYMGQKHGRIIQASFDGEKLILQYSQLWCFEDEATALVELFVRYNISQLVGLERPQLDVPSLRESFTSMDLT</sequence>
<keyword evidence="2" id="KW-1133">Transmembrane helix</keyword>
<dbReference type="EMBL" id="CAJVPA010000189">
    <property type="protein sequence ID" value="CAG8383317.1"/>
    <property type="molecule type" value="Genomic_DNA"/>
</dbReference>
<reference evidence="3" key="1">
    <citation type="submission" date="2021-07" db="EMBL/GenBank/DDBJ databases">
        <authorList>
            <person name="Branca A.L. A."/>
        </authorList>
    </citation>
    <scope>NUCLEOTIDE SEQUENCE</scope>
</reference>
<dbReference type="AlphaFoldDB" id="A0A9W4J6Z9"/>
<evidence type="ECO:0000313" key="3">
    <source>
        <dbReference type="EMBL" id="CAG8383317.1"/>
    </source>
</evidence>
<feature type="compositionally biased region" description="Basic and acidic residues" evidence="1">
    <location>
        <begin position="222"/>
        <end position="234"/>
    </location>
</feature>
<feature type="transmembrane region" description="Helical" evidence="2">
    <location>
        <begin position="9"/>
        <end position="29"/>
    </location>
</feature>
<comment type="caution">
    <text evidence="3">The sequence shown here is derived from an EMBL/GenBank/DDBJ whole genome shotgun (WGS) entry which is preliminary data.</text>
</comment>
<proteinExistence type="predicted"/>
<protein>
    <submittedName>
        <fullName evidence="3">Uncharacterized protein</fullName>
    </submittedName>
</protein>
<gene>
    <name evidence="3" type="ORF">PSALAMII_LOCUS6264</name>
</gene>
<keyword evidence="2" id="KW-0472">Membrane</keyword>
<name>A0A9W4J6Z9_9EURO</name>